<dbReference type="STRING" id="6832.A0A553NYZ4"/>
<dbReference type="Pfam" id="PF03171">
    <property type="entry name" value="2OG-FeII_Oxy"/>
    <property type="match status" value="1"/>
</dbReference>
<dbReference type="PROSITE" id="PS51471">
    <property type="entry name" value="FE2OG_OXY"/>
    <property type="match status" value="1"/>
</dbReference>
<accession>A0A553NYZ4</accession>
<evidence type="ECO:0000259" key="2">
    <source>
        <dbReference type="PROSITE" id="PS51471"/>
    </source>
</evidence>
<dbReference type="PANTHER" id="PTHR47990">
    <property type="entry name" value="2-OXOGLUTARATE (2OG) AND FE(II)-DEPENDENT OXYGENASE SUPERFAMILY PROTEIN-RELATED"/>
    <property type="match status" value="1"/>
</dbReference>
<dbReference type="InterPro" id="IPR027443">
    <property type="entry name" value="IPNS-like_sf"/>
</dbReference>
<name>A0A553NYZ4_TIGCA</name>
<dbReference type="InterPro" id="IPR026992">
    <property type="entry name" value="DIOX_N"/>
</dbReference>
<protein>
    <recommendedName>
        <fullName evidence="2">Fe2OG dioxygenase domain-containing protein</fullName>
    </recommendedName>
</protein>
<dbReference type="Pfam" id="PF14226">
    <property type="entry name" value="DIOX_N"/>
    <property type="match status" value="1"/>
</dbReference>
<dbReference type="OMA" id="KMKTWVE"/>
<dbReference type="InterPro" id="IPR044861">
    <property type="entry name" value="IPNS-like_FE2OG_OXY"/>
</dbReference>
<dbReference type="GO" id="GO:0046872">
    <property type="term" value="F:metal ion binding"/>
    <property type="evidence" value="ECO:0007669"/>
    <property type="project" value="UniProtKB-KW"/>
</dbReference>
<dbReference type="GO" id="GO:0016491">
    <property type="term" value="F:oxidoreductase activity"/>
    <property type="evidence" value="ECO:0007669"/>
    <property type="project" value="UniProtKB-KW"/>
</dbReference>
<keyword evidence="1" id="KW-0408">Iron</keyword>
<keyword evidence="1" id="KW-0560">Oxidoreductase</keyword>
<keyword evidence="4" id="KW-1185">Reference proteome</keyword>
<dbReference type="SUPFAM" id="SSF51197">
    <property type="entry name" value="Clavaminate synthase-like"/>
    <property type="match status" value="1"/>
</dbReference>
<dbReference type="InterPro" id="IPR005123">
    <property type="entry name" value="Oxoglu/Fe-dep_dioxygenase_dom"/>
</dbReference>
<comment type="caution">
    <text evidence="3">The sequence shown here is derived from an EMBL/GenBank/DDBJ whole genome shotgun (WGS) entry which is preliminary data.</text>
</comment>
<dbReference type="Gene3D" id="2.60.120.330">
    <property type="entry name" value="B-lactam Antibiotic, Isopenicillin N Synthase, Chain"/>
    <property type="match status" value="1"/>
</dbReference>
<organism evidence="3 4">
    <name type="scientific">Tigriopus californicus</name>
    <name type="common">Marine copepod</name>
    <dbReference type="NCBI Taxonomy" id="6832"/>
    <lineage>
        <taxon>Eukaryota</taxon>
        <taxon>Metazoa</taxon>
        <taxon>Ecdysozoa</taxon>
        <taxon>Arthropoda</taxon>
        <taxon>Crustacea</taxon>
        <taxon>Multicrustacea</taxon>
        <taxon>Hexanauplia</taxon>
        <taxon>Copepoda</taxon>
        <taxon>Harpacticoida</taxon>
        <taxon>Harpacticidae</taxon>
        <taxon>Tigriopus</taxon>
    </lineage>
</organism>
<evidence type="ECO:0000313" key="4">
    <source>
        <dbReference type="Proteomes" id="UP000318571"/>
    </source>
</evidence>
<evidence type="ECO:0000256" key="1">
    <source>
        <dbReference type="RuleBase" id="RU003682"/>
    </source>
</evidence>
<feature type="domain" description="Fe2OG dioxygenase" evidence="2">
    <location>
        <begin position="183"/>
        <end position="292"/>
    </location>
</feature>
<dbReference type="InterPro" id="IPR050231">
    <property type="entry name" value="Iron_ascorbate_oxido_reductase"/>
</dbReference>
<comment type="similarity">
    <text evidence="1">Belongs to the iron/ascorbate-dependent oxidoreductase family.</text>
</comment>
<proteinExistence type="inferred from homology"/>
<sequence length="378" mass="42989">MEASPKDIILDVVDLSPENLLNATSRSMVIQQLLDCFSNVGFCQIKGIEGYDSAKLLKWTKFFFYDIPEEDKIKQCGTRAFNPNNSNSYRGYFPVQPGQLSCKRGLDLGHLLEIPAHLKGIPLVERTPFLKIETREKELDEFYEVMYDHRHLMHQTADLIMSLLAEAGGEDPSYFETMFSDCPLHTFRPLQYPKRVENIPRGAYLPDGRILSTPAHMDSGFLTLLQTFHYPGLEIQVDGIWYAVPPPKTPNTIVVNLGEQMTEMSNGRFKATIHRVIDIGEDRFSIPFFYEPGCDTNINVKMPKRLLPPGTESSYPTEKEPLPFAAFLLNKLPIYAEYSSICDHLPDWVRKKYLGHKSITGCWATQSGIEIDGSKLEI</sequence>
<dbReference type="Proteomes" id="UP000318571">
    <property type="component" value="Chromosome 9"/>
</dbReference>
<keyword evidence="1" id="KW-0479">Metal-binding</keyword>
<evidence type="ECO:0000313" key="3">
    <source>
        <dbReference type="EMBL" id="TRY70644.1"/>
    </source>
</evidence>
<dbReference type="EMBL" id="VCGU01000009">
    <property type="protein sequence ID" value="TRY70644.1"/>
    <property type="molecule type" value="Genomic_DNA"/>
</dbReference>
<gene>
    <name evidence="3" type="ORF">TCAL_05942</name>
</gene>
<dbReference type="AlphaFoldDB" id="A0A553NYZ4"/>
<reference evidence="3 4" key="1">
    <citation type="journal article" date="2018" name="Nat. Ecol. Evol.">
        <title>Genomic signatures of mitonuclear coevolution across populations of Tigriopus californicus.</title>
        <authorList>
            <person name="Barreto F.S."/>
            <person name="Watson E.T."/>
            <person name="Lima T.G."/>
            <person name="Willett C.S."/>
            <person name="Edmands S."/>
            <person name="Li W."/>
            <person name="Burton R.S."/>
        </authorList>
    </citation>
    <scope>NUCLEOTIDE SEQUENCE [LARGE SCALE GENOMIC DNA]</scope>
    <source>
        <strain evidence="3 4">San Diego</strain>
    </source>
</reference>
<dbReference type="PRINTS" id="PR00682">
    <property type="entry name" value="IPNSYNTHASE"/>
</dbReference>